<accession>A0A1M5AVX4</accession>
<protein>
    <submittedName>
        <fullName evidence="1">Uncharacterized protein</fullName>
    </submittedName>
</protein>
<sequence length="38" mass="4433">MLKTALSAINLYSDANYHVWFSLKTQFYSYDVTCLLVI</sequence>
<name>A0A1M5AVX4_9BACE</name>
<dbReference type="EMBL" id="FQVD01000016">
    <property type="protein sequence ID" value="SHF34375.1"/>
    <property type="molecule type" value="Genomic_DNA"/>
</dbReference>
<evidence type="ECO:0000313" key="2">
    <source>
        <dbReference type="Proteomes" id="UP000184436"/>
    </source>
</evidence>
<dbReference type="Proteomes" id="UP000184436">
    <property type="component" value="Unassembled WGS sequence"/>
</dbReference>
<organism evidence="1 2">
    <name type="scientific">Bacteroides faecichinchillae</name>
    <dbReference type="NCBI Taxonomy" id="871325"/>
    <lineage>
        <taxon>Bacteria</taxon>
        <taxon>Pseudomonadati</taxon>
        <taxon>Bacteroidota</taxon>
        <taxon>Bacteroidia</taxon>
        <taxon>Bacteroidales</taxon>
        <taxon>Bacteroidaceae</taxon>
        <taxon>Bacteroides</taxon>
    </lineage>
</organism>
<keyword evidence="2" id="KW-1185">Reference proteome</keyword>
<proteinExistence type="predicted"/>
<dbReference type="AlphaFoldDB" id="A0A1M5AVX4"/>
<reference evidence="1 2" key="1">
    <citation type="submission" date="2016-11" db="EMBL/GenBank/DDBJ databases">
        <authorList>
            <person name="Jaros S."/>
            <person name="Januszkiewicz K."/>
            <person name="Wedrychowicz H."/>
        </authorList>
    </citation>
    <scope>NUCLEOTIDE SEQUENCE [LARGE SCALE GENOMIC DNA]</scope>
    <source>
        <strain evidence="1 2">DSM 26883</strain>
    </source>
</reference>
<evidence type="ECO:0000313" key="1">
    <source>
        <dbReference type="EMBL" id="SHF34375.1"/>
    </source>
</evidence>
<gene>
    <name evidence="1" type="ORF">SAMN05444349_11694</name>
</gene>